<dbReference type="PROSITE" id="PS00678">
    <property type="entry name" value="WD_REPEATS_1"/>
    <property type="match status" value="6"/>
</dbReference>
<dbReference type="Gene3D" id="3.40.50.1580">
    <property type="entry name" value="Nucleoside phosphorylase domain"/>
    <property type="match status" value="1"/>
</dbReference>
<feature type="repeat" description="ANK" evidence="3">
    <location>
        <begin position="946"/>
        <end position="978"/>
    </location>
</feature>
<evidence type="ECO:0000259" key="5">
    <source>
        <dbReference type="Pfam" id="PF01048"/>
    </source>
</evidence>
<evidence type="ECO:0000256" key="3">
    <source>
        <dbReference type="PROSITE-ProRule" id="PRU00023"/>
    </source>
</evidence>
<dbReference type="PANTHER" id="PTHR46082:SF11">
    <property type="entry name" value="AAA+ ATPASE DOMAIN-CONTAINING PROTEIN-RELATED"/>
    <property type="match status" value="1"/>
</dbReference>
<reference evidence="8" key="2">
    <citation type="submission" date="2020-04" db="EMBL/GenBank/DDBJ databases">
        <authorList>
            <person name="Santos R.A.C."/>
            <person name="Steenwyk J.L."/>
            <person name="Rivero-Menendez O."/>
            <person name="Mead M.E."/>
            <person name="Silva L.P."/>
            <person name="Bastos R.W."/>
            <person name="Alastruey-Izquierdo A."/>
            <person name="Goldman G.H."/>
            <person name="Rokas A."/>
        </authorList>
    </citation>
    <scope>NUCLEOTIDE SEQUENCE</scope>
    <source>
        <strain evidence="8">CNM-CM8927</strain>
    </source>
</reference>
<dbReference type="InterPro" id="IPR027417">
    <property type="entry name" value="P-loop_NTPase"/>
</dbReference>
<feature type="repeat" description="WD" evidence="4">
    <location>
        <begin position="1413"/>
        <end position="1454"/>
    </location>
</feature>
<dbReference type="InterPro" id="IPR002110">
    <property type="entry name" value="Ankyrin_rpt"/>
</dbReference>
<dbReference type="Gene3D" id="1.25.40.20">
    <property type="entry name" value="Ankyrin repeat-containing domain"/>
    <property type="match status" value="4"/>
</dbReference>
<protein>
    <recommendedName>
        <fullName evidence="10">Vegetative incompatibility protein HET-E-1</fullName>
    </recommendedName>
</protein>
<dbReference type="Pfam" id="PF24883">
    <property type="entry name" value="NPHP3_N"/>
    <property type="match status" value="1"/>
</dbReference>
<organism evidence="8 9">
    <name type="scientific">Aspergillus lentulus</name>
    <dbReference type="NCBI Taxonomy" id="293939"/>
    <lineage>
        <taxon>Eukaryota</taxon>
        <taxon>Fungi</taxon>
        <taxon>Dikarya</taxon>
        <taxon>Ascomycota</taxon>
        <taxon>Pezizomycotina</taxon>
        <taxon>Eurotiomycetes</taxon>
        <taxon>Eurotiomycetidae</taxon>
        <taxon>Eurotiales</taxon>
        <taxon>Aspergillaceae</taxon>
        <taxon>Aspergillus</taxon>
        <taxon>Aspergillus subgen. Fumigati</taxon>
    </lineage>
</organism>
<feature type="repeat" description="WD" evidence="4">
    <location>
        <begin position="1268"/>
        <end position="1309"/>
    </location>
</feature>
<feature type="repeat" description="ANK" evidence="3">
    <location>
        <begin position="984"/>
        <end position="1011"/>
    </location>
</feature>
<keyword evidence="2" id="KW-0677">Repeat</keyword>
<evidence type="ECO:0000259" key="7">
    <source>
        <dbReference type="Pfam" id="PF24883"/>
    </source>
</evidence>
<comment type="caution">
    <text evidence="8">The sequence shown here is derived from an EMBL/GenBank/DDBJ whole genome shotgun (WGS) entry which is preliminary data.</text>
</comment>
<evidence type="ECO:0000256" key="4">
    <source>
        <dbReference type="PROSITE-ProRule" id="PRU00221"/>
    </source>
</evidence>
<dbReference type="InterPro" id="IPR036770">
    <property type="entry name" value="Ankyrin_rpt-contain_sf"/>
</dbReference>
<dbReference type="InterPro" id="IPR053137">
    <property type="entry name" value="NLR-like"/>
</dbReference>
<sequence length="1608" mass="180842">MAAMRLSHNDYTVAWVCALPLEMTAAKVMLNETHESLLQPPTDPNSYTLGSMSGHNIVIACLPSGIYGTTSATAVVAKMHSTFPSLKFALMVGIGGGVPSTSTDVRLGDVVVSTPSSTSGGVIQYDYGKTLSDGRFQRTGCLNKPPQVLLNAVSQMRSEYMLRETDIEETISNILDKYKQLKPEFSRPDRDWLFSADYVHPNNNPDCSACDQSRLVTRALGTSRKPQIHYGLIASGNQVMKDAKTRDSIAEASNILCFEMEAAGLMDQLHCLVIRGICDYCDSHKNKEWQGYAALAAAAYSQLLLTVVPHQMNDSPKFDTKVQLSERSRARQMDILKKLNMSPYRDQKDRNPDRIPGTCQWFVNHTTFQDWQAIQTSQMLWVSANPGCGKSVLAKYLADSILKKGVTRTVGYFFFKDDFEEQKSITNALCCVLHQLFSQNRDLLTETLIERFEMNGRITNSFSELWNILISSAKEKHSGEIICLLDALDECEQHGWSQFTEALRRLYTDGTRHTFNLKFLITSRPYSRIRRGFQPLDIPGQPIVHLSGESDVEMEKISQEIVIFIETRVKEVKARLRLSEDEQNLLLQNLTRVPNRTYLWVYLTLNLIENKDDIDKTGIIESTTNLPQSVDEAYEQILSRSTDSQKAKKLLYIVVGAARPLNLREMDLALALREGHRSYADLPLVPEDRFRETMQGLCGLFVTIVDSKIYLLHQTAREFLLRDTLGKIPNAIERRFTWRHSLRLQESHSILAMICIQHLLFTDFGKARILTGDARRLAGSYVFLDYTARYWTAHLLESDLETDAMLQPLLEICDASTARCKAWLQIYWSSITIDFPTGFTTLMVASYFGLTPVVKHLIKKGGINLDAKEDVHGRSALSWAAGNGHSAVVNLLTKRSLKTLLMRRTLVDSADKHNRTPLSWAVLHGHVEPVNLLLKAGAAVDSTDDIGGTPLYYAICRGHTGVLKLLMKRGTRIQSRDDIQKELLLSAAKRGHEQVVRILLDKDADVECKDSQYGRTPLSWAAENGHKAIVKLLLEKDADMKCKDSRYGRTPLSWAAKNGHEVVVRLLLENAGLETKVQDMHKFRDIVGVVVLLHVPLSVDALARFLDVSPQHIVDQLHPLDALCTIFNMPTDPDEILHFLHLHFRSFCLNTETALRMEKRQIHQKILVQCLRIMDNFLKQNICGLPSYAADRKDINDQTINRCLPEHLQYSCSHWVYHLEQSDEPVNDEVRGFLGKHLLHWLEAMSIMGIILETVGILNTLMAVVMTLEGHADPVITLIFSPDDQVVASSSSDRTVRLWDVRTGKELQTLRGHSEKLWDVKTGRQCQSLRGHSDWVTTVAFSLDGQKVASGSHDKTIQLWDAKSGRQCQTLLGHSDWVTTVAFSPDGRIVASGSYDKTIQLWDAETGRQCQTLRGHSDCVTTVAFSPDGQKVASGSHDKTIQLWDAKIGRDYQTLWGHSGWVNTVSFSPDGKILASGSHDKTIRLWDAKTGREYQILWGHSGWVDTVSFSPDGQILVSGSRDKTIRFWDAKTGIEYPMPQGHADLVNTIVFSPDGQVLASGSHDETIRLWDAKTGALQKILHAKTAIRFSPLIMIITQFQMSTALRYP</sequence>
<feature type="domain" description="GPI inositol-deacylase winged helix" evidence="6">
    <location>
        <begin position="636"/>
        <end position="725"/>
    </location>
</feature>
<feature type="repeat" description="WD" evidence="4">
    <location>
        <begin position="1497"/>
        <end position="1533"/>
    </location>
</feature>
<dbReference type="Pfam" id="PF01048">
    <property type="entry name" value="PNP_UDP_1"/>
    <property type="match status" value="1"/>
</dbReference>
<dbReference type="Pfam" id="PF12796">
    <property type="entry name" value="Ank_2"/>
    <property type="match status" value="3"/>
</dbReference>
<dbReference type="InterPro" id="IPR056884">
    <property type="entry name" value="NPHP3-like_N"/>
</dbReference>
<feature type="repeat" description="WD" evidence="4">
    <location>
        <begin position="1371"/>
        <end position="1412"/>
    </location>
</feature>
<dbReference type="SUPFAM" id="SSF50978">
    <property type="entry name" value="WD40 repeat-like"/>
    <property type="match status" value="2"/>
</dbReference>
<dbReference type="InterPro" id="IPR036322">
    <property type="entry name" value="WD40_repeat_dom_sf"/>
</dbReference>
<evidence type="ECO:0000256" key="2">
    <source>
        <dbReference type="ARBA" id="ARBA00022737"/>
    </source>
</evidence>
<evidence type="ECO:0000256" key="1">
    <source>
        <dbReference type="ARBA" id="ARBA00022574"/>
    </source>
</evidence>
<dbReference type="PRINTS" id="PR00320">
    <property type="entry name" value="GPROTEINBRPT"/>
</dbReference>
<keyword evidence="3" id="KW-0040">ANK repeat</keyword>
<dbReference type="EMBL" id="JAAAPU010000002">
    <property type="protein sequence ID" value="KAF4209792.1"/>
    <property type="molecule type" value="Genomic_DNA"/>
</dbReference>
<dbReference type="PROSITE" id="PS50082">
    <property type="entry name" value="WD_REPEATS_2"/>
    <property type="match status" value="7"/>
</dbReference>
<reference evidence="8" key="1">
    <citation type="journal article" date="2020" name="bioRxiv">
        <title>Genomic and phenotypic heterogeneity of clinical isolates of the human pathogens Aspergillus fumigatus, Aspergillus lentulus and Aspergillus fumigatiaffinis.</title>
        <authorList>
            <person name="dos Santos R.A.C."/>
            <person name="Steenwyk J.L."/>
            <person name="Rivero-Menendez O."/>
            <person name="Mead M.E."/>
            <person name="Silva L.P."/>
            <person name="Bastos R.W."/>
            <person name="Alastruey-Izquierdo A."/>
            <person name="Goldman G.H."/>
            <person name="Rokas A."/>
        </authorList>
    </citation>
    <scope>NUCLEOTIDE SEQUENCE</scope>
    <source>
        <strain evidence="8">CNM-CM8927</strain>
    </source>
</reference>
<feature type="repeat" description="WD" evidence="4">
    <location>
        <begin position="1329"/>
        <end position="1370"/>
    </location>
</feature>
<dbReference type="SUPFAM" id="SSF53167">
    <property type="entry name" value="Purine and uridine phosphorylases"/>
    <property type="match status" value="1"/>
</dbReference>
<feature type="repeat" description="WD" evidence="4">
    <location>
        <begin position="1539"/>
        <end position="1580"/>
    </location>
</feature>
<feature type="repeat" description="ANK" evidence="3">
    <location>
        <begin position="913"/>
        <end position="945"/>
    </location>
</feature>
<keyword evidence="1 4" id="KW-0853">WD repeat</keyword>
<dbReference type="InterPro" id="IPR000845">
    <property type="entry name" value="Nucleoside_phosphorylase_d"/>
</dbReference>
<dbReference type="InterPro" id="IPR020472">
    <property type="entry name" value="WD40_PAC1"/>
</dbReference>
<dbReference type="Pfam" id="PF00400">
    <property type="entry name" value="WD40"/>
    <property type="match status" value="7"/>
</dbReference>
<feature type="repeat" description="ANK" evidence="3">
    <location>
        <begin position="1047"/>
        <end position="1070"/>
    </location>
</feature>
<dbReference type="PANTHER" id="PTHR46082">
    <property type="entry name" value="ATP/GTP-BINDING PROTEIN-RELATED"/>
    <property type="match status" value="1"/>
</dbReference>
<evidence type="ECO:0000259" key="6">
    <source>
        <dbReference type="Pfam" id="PF22939"/>
    </source>
</evidence>
<proteinExistence type="predicted"/>
<dbReference type="InterPro" id="IPR019775">
    <property type="entry name" value="WD40_repeat_CS"/>
</dbReference>
<dbReference type="InterPro" id="IPR035994">
    <property type="entry name" value="Nucleoside_phosphorylase_sf"/>
</dbReference>
<evidence type="ECO:0000313" key="9">
    <source>
        <dbReference type="Proteomes" id="UP000649114"/>
    </source>
</evidence>
<feature type="domain" description="Nucleoside phosphorylase" evidence="5">
    <location>
        <begin position="16"/>
        <end position="306"/>
    </location>
</feature>
<dbReference type="SMART" id="SM00320">
    <property type="entry name" value="WD40"/>
    <property type="match status" value="7"/>
</dbReference>
<dbReference type="SUPFAM" id="SSF48403">
    <property type="entry name" value="Ankyrin repeat"/>
    <property type="match status" value="1"/>
</dbReference>
<gene>
    <name evidence="8" type="ORF">CNMCM8927_004995</name>
</gene>
<dbReference type="PROSITE" id="PS50088">
    <property type="entry name" value="ANK_REPEAT"/>
    <property type="match status" value="5"/>
</dbReference>
<dbReference type="InterPro" id="IPR054471">
    <property type="entry name" value="GPIID_WHD"/>
</dbReference>
<dbReference type="Gene3D" id="3.40.50.300">
    <property type="entry name" value="P-loop containing nucleotide triphosphate hydrolases"/>
    <property type="match status" value="1"/>
</dbReference>
<dbReference type="SMART" id="SM00248">
    <property type="entry name" value="ANK"/>
    <property type="match status" value="7"/>
</dbReference>
<dbReference type="PROSITE" id="PS50297">
    <property type="entry name" value="ANK_REP_REGION"/>
    <property type="match status" value="4"/>
</dbReference>
<dbReference type="SUPFAM" id="SSF52540">
    <property type="entry name" value="P-loop containing nucleoside triphosphate hydrolases"/>
    <property type="match status" value="1"/>
</dbReference>
<feature type="repeat" description="WD" evidence="4">
    <location>
        <begin position="1455"/>
        <end position="1496"/>
    </location>
</feature>
<dbReference type="PROSITE" id="PS50294">
    <property type="entry name" value="WD_REPEATS_REGION"/>
    <property type="match status" value="7"/>
</dbReference>
<dbReference type="Pfam" id="PF22939">
    <property type="entry name" value="WHD_GPIID"/>
    <property type="match status" value="1"/>
</dbReference>
<dbReference type="Proteomes" id="UP000649114">
    <property type="component" value="Unassembled WGS sequence"/>
</dbReference>
<evidence type="ECO:0008006" key="10">
    <source>
        <dbReference type="Google" id="ProtNLM"/>
    </source>
</evidence>
<feature type="domain" description="Nephrocystin 3-like N-terminal" evidence="7">
    <location>
        <begin position="357"/>
        <end position="524"/>
    </location>
</feature>
<name>A0AAN5YZY3_ASPLE</name>
<feature type="repeat" description="ANK" evidence="3">
    <location>
        <begin position="1013"/>
        <end position="1045"/>
    </location>
</feature>
<dbReference type="CDD" id="cd00200">
    <property type="entry name" value="WD40"/>
    <property type="match status" value="1"/>
</dbReference>
<dbReference type="GO" id="GO:0003824">
    <property type="term" value="F:catalytic activity"/>
    <property type="evidence" value="ECO:0007669"/>
    <property type="project" value="InterPro"/>
</dbReference>
<evidence type="ECO:0000313" key="8">
    <source>
        <dbReference type="EMBL" id="KAF4209792.1"/>
    </source>
</evidence>
<dbReference type="InterPro" id="IPR001680">
    <property type="entry name" value="WD40_rpt"/>
</dbReference>
<dbReference type="InterPro" id="IPR015943">
    <property type="entry name" value="WD40/YVTN_repeat-like_dom_sf"/>
</dbReference>
<dbReference type="Gene3D" id="2.130.10.10">
    <property type="entry name" value="YVTN repeat-like/Quinoprotein amine dehydrogenase"/>
    <property type="match status" value="4"/>
</dbReference>
<dbReference type="GO" id="GO:0009116">
    <property type="term" value="P:nucleoside metabolic process"/>
    <property type="evidence" value="ECO:0007669"/>
    <property type="project" value="InterPro"/>
</dbReference>
<accession>A0AAN5YZY3</accession>